<dbReference type="RefSeq" id="WP_089902555.1">
    <property type="nucleotide sequence ID" value="NZ_FOCI01000011.1"/>
</dbReference>
<keyword evidence="3" id="KW-1185">Reference proteome</keyword>
<evidence type="ECO:0000313" key="2">
    <source>
        <dbReference type="EMBL" id="SEN21424.1"/>
    </source>
</evidence>
<name>A0A1H8EQK3_9RHOB</name>
<evidence type="ECO:0000313" key="3">
    <source>
        <dbReference type="Proteomes" id="UP000199585"/>
    </source>
</evidence>
<protein>
    <submittedName>
        <fullName evidence="2">Uncharacterized protein</fullName>
    </submittedName>
</protein>
<feature type="region of interest" description="Disordered" evidence="1">
    <location>
        <begin position="1"/>
        <end position="22"/>
    </location>
</feature>
<evidence type="ECO:0000256" key="1">
    <source>
        <dbReference type="SAM" id="MobiDB-lite"/>
    </source>
</evidence>
<dbReference type="OrthoDB" id="7691400at2"/>
<sequence length="251" mass="26723">MAQPAFPFTPPDPKSRDVDTTPAIPFSNTPALATAEVISLAEVAAKRAAKFAALIDTLEAGPAARAAEVGRSLADANFPRRDVEAAVVKAQAAARTEVQKNSSDARWLAVRELVASADSLATTAALWASPVTVLSRAGLGSVERTNFIHQIEGAGPVELRNMAVHAAATGNKVLGAALVSILDRMPRKDRPFNAAELAEKLVGPETKAVQDAINAIRNAAQRAIVRNREFEQRRVNPIDRVKLALNNKKET</sequence>
<dbReference type="STRING" id="245187.SAMN04488003_11154"/>
<dbReference type="AlphaFoldDB" id="A0A1H8EQK3"/>
<dbReference type="Proteomes" id="UP000199585">
    <property type="component" value="Unassembled WGS sequence"/>
</dbReference>
<gene>
    <name evidence="2" type="ORF">SAMN04488003_11154</name>
</gene>
<dbReference type="EMBL" id="FOCI01000011">
    <property type="protein sequence ID" value="SEN21424.1"/>
    <property type="molecule type" value="Genomic_DNA"/>
</dbReference>
<proteinExistence type="predicted"/>
<reference evidence="2 3" key="1">
    <citation type="submission" date="2016-10" db="EMBL/GenBank/DDBJ databases">
        <authorList>
            <person name="de Groot N.N."/>
        </authorList>
    </citation>
    <scope>NUCLEOTIDE SEQUENCE [LARGE SCALE GENOMIC DNA]</scope>
    <source>
        <strain evidence="2 3">DSM 16213</strain>
    </source>
</reference>
<organism evidence="2 3">
    <name type="scientific">Loktanella fryxellensis</name>
    <dbReference type="NCBI Taxonomy" id="245187"/>
    <lineage>
        <taxon>Bacteria</taxon>
        <taxon>Pseudomonadati</taxon>
        <taxon>Pseudomonadota</taxon>
        <taxon>Alphaproteobacteria</taxon>
        <taxon>Rhodobacterales</taxon>
        <taxon>Roseobacteraceae</taxon>
        <taxon>Loktanella</taxon>
    </lineage>
</organism>
<accession>A0A1H8EQK3</accession>